<protein>
    <recommendedName>
        <fullName evidence="2">nicotinate phosphoribosyltransferase</fullName>
        <ecNumber evidence="2">6.3.4.21</ecNumber>
    </recommendedName>
</protein>
<dbReference type="UniPathway" id="UPA00253">
    <property type="reaction ID" value="UER00457"/>
</dbReference>
<evidence type="ECO:0000313" key="9">
    <source>
        <dbReference type="Proteomes" id="UP000264330"/>
    </source>
</evidence>
<dbReference type="PANTHER" id="PTHR11098:SF1">
    <property type="entry name" value="NICOTINATE PHOSPHORIBOSYLTRANSFERASE"/>
    <property type="match status" value="1"/>
</dbReference>
<keyword evidence="3" id="KW-0597">Phosphoprotein</keyword>
<dbReference type="InterPro" id="IPR041619">
    <property type="entry name" value="NAPRTase_C"/>
</dbReference>
<sequence>PNAITVAKEMEEQGQKLMAIRLDSGDLAYLGKRARQLLDAAGLEYVKIAASNQLDEFVIKSLQEQDAPIDIYGVGTNLVIGKPDAALDGVYKLTFSDGKPRIKISESLIKTTLPHRKQVYRMKDKNGECAGVDVIAMENENDTELSKVFHPSEPYKFLDVSAYQKEALLQPVMENGIMKIKKRTLSEIAAYSKSRLAELPLEYKRFNNPHIYKVSISEKLKAERDRLISEHKM</sequence>
<dbReference type="InterPro" id="IPR013785">
    <property type="entry name" value="Aldolase_TIM"/>
</dbReference>
<keyword evidence="8" id="KW-0808">Transferase</keyword>
<comment type="catalytic activity">
    <reaction evidence="6">
        <text>5-phospho-alpha-D-ribose 1-diphosphate + nicotinate + ATP + H2O = nicotinate beta-D-ribonucleotide + ADP + phosphate + diphosphate</text>
        <dbReference type="Rhea" id="RHEA:36163"/>
        <dbReference type="ChEBI" id="CHEBI:15377"/>
        <dbReference type="ChEBI" id="CHEBI:30616"/>
        <dbReference type="ChEBI" id="CHEBI:32544"/>
        <dbReference type="ChEBI" id="CHEBI:33019"/>
        <dbReference type="ChEBI" id="CHEBI:43474"/>
        <dbReference type="ChEBI" id="CHEBI:57502"/>
        <dbReference type="ChEBI" id="CHEBI:58017"/>
        <dbReference type="ChEBI" id="CHEBI:456216"/>
        <dbReference type="EC" id="6.3.4.21"/>
    </reaction>
</comment>
<dbReference type="GO" id="GO:0005829">
    <property type="term" value="C:cytosol"/>
    <property type="evidence" value="ECO:0007669"/>
    <property type="project" value="TreeGrafter"/>
</dbReference>
<evidence type="ECO:0000313" key="8">
    <source>
        <dbReference type="EMBL" id="HCV81462.1"/>
    </source>
</evidence>
<dbReference type="Pfam" id="PF17956">
    <property type="entry name" value="NAPRTase_C"/>
    <property type="match status" value="1"/>
</dbReference>
<accession>A0A3D5J1U8</accession>
<feature type="domain" description="Nicotinate phosphoribosyltransferase C-terminal" evidence="7">
    <location>
        <begin position="116"/>
        <end position="221"/>
    </location>
</feature>
<dbReference type="GO" id="GO:0004516">
    <property type="term" value="F:nicotinate phosphoribosyltransferase activity"/>
    <property type="evidence" value="ECO:0007669"/>
    <property type="project" value="UniProtKB-EC"/>
</dbReference>
<keyword evidence="4" id="KW-0436">Ligase</keyword>
<organism evidence="8 9">
    <name type="scientific">Zunongwangia profunda</name>
    <dbReference type="NCBI Taxonomy" id="398743"/>
    <lineage>
        <taxon>Bacteria</taxon>
        <taxon>Pseudomonadati</taxon>
        <taxon>Bacteroidota</taxon>
        <taxon>Flavobacteriia</taxon>
        <taxon>Flavobacteriales</taxon>
        <taxon>Flavobacteriaceae</taxon>
        <taxon>Zunongwangia</taxon>
    </lineage>
</organism>
<comment type="pathway">
    <text evidence="1">Cofactor biosynthesis; NAD(+) biosynthesis; nicotinate D-ribonucleotide from nicotinate: step 1/1.</text>
</comment>
<comment type="caution">
    <text evidence="8">The sequence shown here is derived from an EMBL/GenBank/DDBJ whole genome shotgun (WGS) entry which is preliminary data.</text>
</comment>
<keyword evidence="5" id="KW-0662">Pyridine nucleotide biosynthesis</keyword>
<feature type="non-terminal residue" evidence="8">
    <location>
        <position position="1"/>
    </location>
</feature>
<dbReference type="EC" id="6.3.4.21" evidence="2"/>
<dbReference type="EMBL" id="DPMF01000245">
    <property type="protein sequence ID" value="HCV81462.1"/>
    <property type="molecule type" value="Genomic_DNA"/>
</dbReference>
<dbReference type="Proteomes" id="UP000264330">
    <property type="component" value="Unassembled WGS sequence"/>
</dbReference>
<dbReference type="PANTHER" id="PTHR11098">
    <property type="entry name" value="NICOTINATE PHOSPHORIBOSYLTRANSFERASE"/>
    <property type="match status" value="1"/>
</dbReference>
<dbReference type="Gene3D" id="3.20.20.70">
    <property type="entry name" value="Aldolase class I"/>
    <property type="match status" value="1"/>
</dbReference>
<evidence type="ECO:0000256" key="6">
    <source>
        <dbReference type="ARBA" id="ARBA00048668"/>
    </source>
</evidence>
<name>A0A3D5J1U8_9FLAO</name>
<dbReference type="Gene3D" id="3.20.140.10">
    <property type="entry name" value="nicotinate phosphoribosyltransferase"/>
    <property type="match status" value="1"/>
</dbReference>
<dbReference type="AlphaFoldDB" id="A0A3D5J1U8"/>
<evidence type="ECO:0000256" key="1">
    <source>
        <dbReference type="ARBA" id="ARBA00004952"/>
    </source>
</evidence>
<evidence type="ECO:0000256" key="5">
    <source>
        <dbReference type="ARBA" id="ARBA00022642"/>
    </source>
</evidence>
<dbReference type="GO" id="GO:0016757">
    <property type="term" value="F:glycosyltransferase activity"/>
    <property type="evidence" value="ECO:0007669"/>
    <property type="project" value="UniProtKB-KW"/>
</dbReference>
<evidence type="ECO:0000256" key="2">
    <source>
        <dbReference type="ARBA" id="ARBA00013236"/>
    </source>
</evidence>
<proteinExistence type="predicted"/>
<dbReference type="InterPro" id="IPR036068">
    <property type="entry name" value="Nicotinate_pribotase-like_C"/>
</dbReference>
<dbReference type="InterPro" id="IPR007229">
    <property type="entry name" value="Nic_PRibTrfase-Fam"/>
</dbReference>
<dbReference type="SUPFAM" id="SSF51690">
    <property type="entry name" value="Nicotinate/Quinolinate PRTase C-terminal domain-like"/>
    <property type="match status" value="1"/>
</dbReference>
<dbReference type="GO" id="GO:0034355">
    <property type="term" value="P:NAD+ biosynthetic process via the salvage pathway"/>
    <property type="evidence" value="ECO:0007669"/>
    <property type="project" value="TreeGrafter"/>
</dbReference>
<evidence type="ECO:0000259" key="7">
    <source>
        <dbReference type="Pfam" id="PF17956"/>
    </source>
</evidence>
<keyword evidence="8" id="KW-0328">Glycosyltransferase</keyword>
<evidence type="ECO:0000256" key="3">
    <source>
        <dbReference type="ARBA" id="ARBA00022553"/>
    </source>
</evidence>
<evidence type="ECO:0000256" key="4">
    <source>
        <dbReference type="ARBA" id="ARBA00022598"/>
    </source>
</evidence>
<reference evidence="8 9" key="1">
    <citation type="journal article" date="2018" name="Nat. Biotechnol.">
        <title>A standardized bacterial taxonomy based on genome phylogeny substantially revises the tree of life.</title>
        <authorList>
            <person name="Parks D.H."/>
            <person name="Chuvochina M."/>
            <person name="Waite D.W."/>
            <person name="Rinke C."/>
            <person name="Skarshewski A."/>
            <person name="Chaumeil P.A."/>
            <person name="Hugenholtz P."/>
        </authorList>
    </citation>
    <scope>NUCLEOTIDE SEQUENCE [LARGE SCALE GENOMIC DNA]</scope>
    <source>
        <strain evidence="8">UBA9359</strain>
    </source>
</reference>
<gene>
    <name evidence="8" type="ORF">DGQ38_10485</name>
</gene>